<dbReference type="RefSeq" id="WP_129926006.1">
    <property type="nucleotide sequence ID" value="NZ_SEOO01000007.1"/>
</dbReference>
<comment type="caution">
    <text evidence="2">The sequence shown here is derived from an EMBL/GenBank/DDBJ whole genome shotgun (WGS) entry which is preliminary data.</text>
</comment>
<sequence>MERIEHNLARMRRALAAHAQRTARAPIPDREVPSPATQGSTLVPDLAPFHLPPTSDVLAIPTGDLLVTTCEVSNSIDETSEPAPEGVETAAPVLHTPNEMALEMEWASNGAQLGSSGTRATAEQLPPEQLSSPIDLTEIAAVTVETEQSSSIKSDVCTEADFAPKLSFWAKMKRMVMRR</sequence>
<gene>
    <name evidence="2" type="ORF">EWH12_06005</name>
</gene>
<dbReference type="EMBL" id="SEOO01000007">
    <property type="protein sequence ID" value="RYM12870.1"/>
    <property type="molecule type" value="Genomic_DNA"/>
</dbReference>
<evidence type="ECO:0000313" key="2">
    <source>
        <dbReference type="EMBL" id="RYM12870.1"/>
    </source>
</evidence>
<evidence type="ECO:0000256" key="1">
    <source>
        <dbReference type="SAM" id="MobiDB-lite"/>
    </source>
</evidence>
<name>A0A8G1ZNH9_9SPHN</name>
<evidence type="ECO:0000313" key="3">
    <source>
        <dbReference type="Proteomes" id="UP000291572"/>
    </source>
</evidence>
<dbReference type="AlphaFoldDB" id="A0A8G1ZNH9"/>
<feature type="compositionally biased region" description="Low complexity" evidence="1">
    <location>
        <begin position="16"/>
        <end position="25"/>
    </location>
</feature>
<feature type="region of interest" description="Disordered" evidence="1">
    <location>
        <begin position="16"/>
        <end position="41"/>
    </location>
</feature>
<proteinExistence type="predicted"/>
<dbReference type="Proteomes" id="UP000291572">
    <property type="component" value="Unassembled WGS sequence"/>
</dbReference>
<reference evidence="2 3" key="1">
    <citation type="submission" date="2019-02" db="EMBL/GenBank/DDBJ databases">
        <authorList>
            <person name="Feng G."/>
        </authorList>
    </citation>
    <scope>NUCLEOTIDE SEQUENCE [LARGE SCALE GENOMIC DNA]</scope>
    <source>
        <strain evidence="2 3">CCTCC AB 2011146</strain>
    </source>
</reference>
<organism evidence="2 3">
    <name type="scientific">Sphingobium cupriresistens</name>
    <dbReference type="NCBI Taxonomy" id="1132417"/>
    <lineage>
        <taxon>Bacteria</taxon>
        <taxon>Pseudomonadati</taxon>
        <taxon>Pseudomonadota</taxon>
        <taxon>Alphaproteobacteria</taxon>
        <taxon>Sphingomonadales</taxon>
        <taxon>Sphingomonadaceae</taxon>
        <taxon>Sphingobium</taxon>
    </lineage>
</organism>
<accession>A0A8G1ZNH9</accession>
<protein>
    <submittedName>
        <fullName evidence="2">Uncharacterized protein</fullName>
    </submittedName>
</protein>